<dbReference type="EMBL" id="LXTW01000003">
    <property type="protein sequence ID" value="OBX87235.1"/>
    <property type="molecule type" value="Genomic_DNA"/>
</dbReference>
<keyword evidence="4" id="KW-1185">Reference proteome</keyword>
<proteinExistence type="predicted"/>
<name>A0A1B8QSH0_MORNO</name>
<accession>A0A1B8QSH0</accession>
<evidence type="ECO:0000313" key="2">
    <source>
        <dbReference type="EMBL" id="QPT44136.1"/>
    </source>
</evidence>
<protein>
    <submittedName>
        <fullName evidence="1">Uncharacterized protein</fullName>
    </submittedName>
</protein>
<sequence length="255" mass="29585">MLKNVWHLVYDNDLENYVLIQTDELGACHQVFWDDVMHLDPNDIDTAKCQRKHFWSIKRSYGLRVYKHKPQDALFRFYNPDDPNQANQAKLWHEKGEHLIAMIADDRRTLPAYATAMICYHDPLSFIKMLTDNIASHLNKHDGYTFDFYAELCVLCEDFQGVYHGVSYRANGDERISAVITQIKAKMPSTDTPLWWVQANSLTKDEKNELIELIYAHRVRPLGLPIADGLFESMGDDVNSDELVVNLMYRVSGEQ</sequence>
<gene>
    <name evidence="1" type="ORF">A7456_08870</name>
    <name evidence="2" type="ORF">I6G26_08705</name>
</gene>
<evidence type="ECO:0000313" key="1">
    <source>
        <dbReference type="EMBL" id="OBX87235.1"/>
    </source>
</evidence>
<dbReference type="RefSeq" id="WP_067007258.1">
    <property type="nucleotide sequence ID" value="NZ_CP065728.1"/>
</dbReference>
<dbReference type="Proteomes" id="UP000092575">
    <property type="component" value="Unassembled WGS sequence"/>
</dbReference>
<organism evidence="1 3">
    <name type="scientific">Moraxella nonliquefaciens</name>
    <dbReference type="NCBI Taxonomy" id="478"/>
    <lineage>
        <taxon>Bacteria</taxon>
        <taxon>Pseudomonadati</taxon>
        <taxon>Pseudomonadota</taxon>
        <taxon>Gammaproteobacteria</taxon>
        <taxon>Moraxellales</taxon>
        <taxon>Moraxellaceae</taxon>
        <taxon>Moraxella</taxon>
    </lineage>
</organism>
<dbReference type="AlphaFoldDB" id="A0A1B8QSH0"/>
<evidence type="ECO:0000313" key="4">
    <source>
        <dbReference type="Proteomes" id="UP000594834"/>
    </source>
</evidence>
<evidence type="ECO:0000313" key="3">
    <source>
        <dbReference type="Proteomes" id="UP000092575"/>
    </source>
</evidence>
<dbReference type="STRING" id="478.A7456_08870"/>
<dbReference type="EMBL" id="CP065728">
    <property type="protein sequence ID" value="QPT44136.1"/>
    <property type="molecule type" value="Genomic_DNA"/>
</dbReference>
<reference evidence="2 4" key="2">
    <citation type="submission" date="2020-12" db="EMBL/GenBank/DDBJ databases">
        <title>FDA dAtabase for Regulatory Grade micrObial Sequences (FDA-ARGOS): Supporting development and validation of Infectious Disease Dx tests.</title>
        <authorList>
            <person name="Sproer C."/>
            <person name="Gronow S."/>
            <person name="Severitt S."/>
            <person name="Schroder I."/>
            <person name="Tallon L."/>
            <person name="Sadzewicz L."/>
            <person name="Zhao X."/>
            <person name="Boylan J."/>
            <person name="Ott S."/>
            <person name="Bowen H."/>
            <person name="Vavikolanu K."/>
            <person name="Mehta A."/>
            <person name="Aluvathingal J."/>
            <person name="Nadendla S."/>
            <person name="Lowell S."/>
            <person name="Myers T."/>
            <person name="Yan Y."/>
            <person name="Sichtig H."/>
        </authorList>
    </citation>
    <scope>NUCLEOTIDE SEQUENCE [LARGE SCALE GENOMIC DNA]</scope>
    <source>
        <strain evidence="2 4">FDAARGOS_869</strain>
    </source>
</reference>
<dbReference type="Proteomes" id="UP000594834">
    <property type="component" value="Chromosome"/>
</dbReference>
<reference evidence="1 3" key="1">
    <citation type="submission" date="2016-05" db="EMBL/GenBank/DDBJ databases">
        <title>Draft genome sequence of Moraxella nonliquefaciens CCUG 348T.</title>
        <authorList>
            <person name="Salva-Serra F."/>
            <person name="Engstrom-Jakobsson H."/>
            <person name="Thorell K."/>
            <person name="Gonzales-Siles L."/>
            <person name="Karlsson R."/>
            <person name="Boulund F."/>
            <person name="Engstrand L."/>
            <person name="Kristiansson E."/>
            <person name="Moore E."/>
        </authorList>
    </citation>
    <scope>NUCLEOTIDE SEQUENCE [LARGE SCALE GENOMIC DNA]</scope>
    <source>
        <strain evidence="1 3">CCUG 348</strain>
    </source>
</reference>